<dbReference type="AlphaFoldDB" id="A0A2T0Q1Z7"/>
<dbReference type="EMBL" id="PVZC01000005">
    <property type="protein sequence ID" value="PRX97801.1"/>
    <property type="molecule type" value="Genomic_DNA"/>
</dbReference>
<comment type="caution">
    <text evidence="1">The sequence shown here is derived from an EMBL/GenBank/DDBJ whole genome shotgun (WGS) entry which is preliminary data.</text>
</comment>
<keyword evidence="2" id="KW-1185">Reference proteome</keyword>
<name>A0A2T0Q1Z7_9ACTN</name>
<sequence>MSDNGETDPETPFDDHTRAYTDLLLAALTASDLYPFANAIATEDGEDAYQRIRELFPAATRPRAEEQLRDSGQITLYDLDARTVLRIPADLSGERLSAIAELRLRRPRRGWTEIYWDARLNAWVVRENIGPPADGLPVGRDA</sequence>
<dbReference type="RefSeq" id="WP_106247459.1">
    <property type="nucleotide sequence ID" value="NZ_PVZC01000005.1"/>
</dbReference>
<dbReference type="Proteomes" id="UP000237846">
    <property type="component" value="Unassembled WGS sequence"/>
</dbReference>
<evidence type="ECO:0000313" key="1">
    <source>
        <dbReference type="EMBL" id="PRX97801.1"/>
    </source>
</evidence>
<evidence type="ECO:0000313" key="2">
    <source>
        <dbReference type="Proteomes" id="UP000237846"/>
    </source>
</evidence>
<protein>
    <submittedName>
        <fullName evidence="1">Uncharacterized protein</fullName>
    </submittedName>
</protein>
<reference evidence="1 2" key="1">
    <citation type="submission" date="2018-03" db="EMBL/GenBank/DDBJ databases">
        <title>Genomic Encyclopedia of Archaeal and Bacterial Type Strains, Phase II (KMG-II): from individual species to whole genera.</title>
        <authorList>
            <person name="Goeker M."/>
        </authorList>
    </citation>
    <scope>NUCLEOTIDE SEQUENCE [LARGE SCALE GENOMIC DNA]</scope>
    <source>
        <strain evidence="1 2">DSM 45601</strain>
    </source>
</reference>
<organism evidence="1 2">
    <name type="scientific">Allonocardiopsis opalescens</name>
    <dbReference type="NCBI Taxonomy" id="1144618"/>
    <lineage>
        <taxon>Bacteria</taxon>
        <taxon>Bacillati</taxon>
        <taxon>Actinomycetota</taxon>
        <taxon>Actinomycetes</taxon>
        <taxon>Streptosporangiales</taxon>
        <taxon>Allonocardiopsis</taxon>
    </lineage>
</organism>
<accession>A0A2T0Q1Z7</accession>
<proteinExistence type="predicted"/>
<gene>
    <name evidence="1" type="ORF">CLV72_105151</name>
</gene>